<proteinExistence type="predicted"/>
<keyword evidence="8" id="KW-0407">Ion channel</keyword>
<dbReference type="Gene3D" id="2.60.120.10">
    <property type="entry name" value="Jelly Rolls"/>
    <property type="match status" value="2"/>
</dbReference>
<dbReference type="GO" id="GO:0044877">
    <property type="term" value="F:protein-containing complex binding"/>
    <property type="evidence" value="ECO:0007669"/>
    <property type="project" value="TreeGrafter"/>
</dbReference>
<dbReference type="SUPFAM" id="SSF51206">
    <property type="entry name" value="cAMP-binding domain-like"/>
    <property type="match status" value="2"/>
</dbReference>
<evidence type="ECO:0000256" key="6">
    <source>
        <dbReference type="ARBA" id="ARBA00023136"/>
    </source>
</evidence>
<dbReference type="InterPro" id="IPR000595">
    <property type="entry name" value="cNMP-bd_dom"/>
</dbReference>
<feature type="domain" description="Cyclic nucleotide-binding" evidence="10">
    <location>
        <begin position="275"/>
        <end position="323"/>
    </location>
</feature>
<sequence>MRRTRSPSSPSPYRALAHHQMANASSKGKDTASLIRSFNNENNPTRPIRPSPLTASIIRDMPQDLVDRIRSFPLFMSAPEEFLIEIGNHLKPQIHAMHDHIVREGDDAKAMYWLVRGVVAVTSRDGEAVYAELKPGSFFGEIGVLMDVPRTATIVARTKCLLLVLKKEDLQAVMPKFPEMEQAIRHEAQERLNLLKKQRQEGRPKIQPPTGEISSREAVPGEVSTGETGSIRDHAVINTKKRKSPSPGVIEDPAAGSAIGSGFVNIRQTLKELPLFSNLPPDILHFLGLSVQPRAYAPFNDIIRQGMPGNDIFFIVRGEAEVVHDPRKKCRRARIASLAFKSARA</sequence>
<evidence type="ECO:0000259" key="10">
    <source>
        <dbReference type="PROSITE" id="PS50042"/>
    </source>
</evidence>
<evidence type="ECO:0000313" key="12">
    <source>
        <dbReference type="Proteomes" id="UP000616885"/>
    </source>
</evidence>
<name>A0A8H7N806_BIOOC</name>
<comment type="caution">
    <text evidence="11">The sequence shown here is derived from an EMBL/GenBank/DDBJ whole genome shotgun (WGS) entry which is preliminary data.</text>
</comment>
<dbReference type="EMBL" id="JADCTT010000006">
    <property type="protein sequence ID" value="KAF9750799.1"/>
    <property type="molecule type" value="Genomic_DNA"/>
</dbReference>
<dbReference type="GO" id="GO:0016020">
    <property type="term" value="C:membrane"/>
    <property type="evidence" value="ECO:0007669"/>
    <property type="project" value="UniProtKB-SubCell"/>
</dbReference>
<keyword evidence="7" id="KW-1071">Ligand-gated ion channel</keyword>
<evidence type="ECO:0000256" key="4">
    <source>
        <dbReference type="ARBA" id="ARBA00022989"/>
    </source>
</evidence>
<evidence type="ECO:0000313" key="11">
    <source>
        <dbReference type="EMBL" id="KAF9750799.1"/>
    </source>
</evidence>
<comment type="subcellular location">
    <subcellularLocation>
        <location evidence="1">Membrane</location>
        <topology evidence="1">Multi-pass membrane protein</topology>
    </subcellularLocation>
</comment>
<accession>A0A8H7N806</accession>
<reference evidence="11" key="1">
    <citation type="submission" date="2020-10" db="EMBL/GenBank/DDBJ databases">
        <title>High-Quality Genome Resource of Clonostachys rosea strain S41 by Oxford Nanopore Long-Read Sequencing.</title>
        <authorList>
            <person name="Wang H."/>
        </authorList>
    </citation>
    <scope>NUCLEOTIDE SEQUENCE</scope>
    <source>
        <strain evidence="11">S41</strain>
    </source>
</reference>
<keyword evidence="6" id="KW-0472">Membrane</keyword>
<dbReference type="InterPro" id="IPR018490">
    <property type="entry name" value="cNMP-bd_dom_sf"/>
</dbReference>
<dbReference type="PANTHER" id="PTHR45638">
    <property type="entry name" value="CYCLIC NUCLEOTIDE-GATED CATION CHANNEL SUBUNIT A"/>
    <property type="match status" value="1"/>
</dbReference>
<organism evidence="11 12">
    <name type="scientific">Bionectria ochroleuca</name>
    <name type="common">Gliocladium roseum</name>
    <dbReference type="NCBI Taxonomy" id="29856"/>
    <lineage>
        <taxon>Eukaryota</taxon>
        <taxon>Fungi</taxon>
        <taxon>Dikarya</taxon>
        <taxon>Ascomycota</taxon>
        <taxon>Pezizomycotina</taxon>
        <taxon>Sordariomycetes</taxon>
        <taxon>Hypocreomycetidae</taxon>
        <taxon>Hypocreales</taxon>
        <taxon>Bionectriaceae</taxon>
        <taxon>Clonostachys</taxon>
    </lineage>
</organism>
<keyword evidence="5" id="KW-0406">Ion transport</keyword>
<protein>
    <recommendedName>
        <fullName evidence="10">Cyclic nucleotide-binding domain-containing protein</fullName>
    </recommendedName>
</protein>
<dbReference type="Pfam" id="PF00027">
    <property type="entry name" value="cNMP_binding"/>
    <property type="match status" value="1"/>
</dbReference>
<keyword evidence="2" id="KW-0813">Transport</keyword>
<dbReference type="InterPro" id="IPR014710">
    <property type="entry name" value="RmlC-like_jellyroll"/>
</dbReference>
<gene>
    <name evidence="11" type="ORF">IM811_015019</name>
</gene>
<evidence type="ECO:0000256" key="8">
    <source>
        <dbReference type="ARBA" id="ARBA00023303"/>
    </source>
</evidence>
<feature type="region of interest" description="Disordered" evidence="9">
    <location>
        <begin position="196"/>
        <end position="252"/>
    </location>
</feature>
<dbReference type="InterPro" id="IPR050866">
    <property type="entry name" value="CNG_cation_channel"/>
</dbReference>
<feature type="domain" description="Cyclic nucleotide-binding" evidence="10">
    <location>
        <begin position="74"/>
        <end position="191"/>
    </location>
</feature>
<keyword evidence="3" id="KW-0812">Transmembrane</keyword>
<dbReference type="GO" id="GO:0005221">
    <property type="term" value="F:intracellularly cyclic nucleotide-activated monoatomic cation channel activity"/>
    <property type="evidence" value="ECO:0007669"/>
    <property type="project" value="InterPro"/>
</dbReference>
<dbReference type="PROSITE" id="PS00889">
    <property type="entry name" value="CNMP_BINDING_2"/>
    <property type="match status" value="1"/>
</dbReference>
<dbReference type="CDD" id="cd00038">
    <property type="entry name" value="CAP_ED"/>
    <property type="match status" value="2"/>
</dbReference>
<dbReference type="PROSITE" id="PS50042">
    <property type="entry name" value="CNMP_BINDING_3"/>
    <property type="match status" value="2"/>
</dbReference>
<evidence type="ECO:0000256" key="1">
    <source>
        <dbReference type="ARBA" id="ARBA00004141"/>
    </source>
</evidence>
<dbReference type="InterPro" id="IPR018488">
    <property type="entry name" value="cNMP-bd_CS"/>
</dbReference>
<evidence type="ECO:0000256" key="3">
    <source>
        <dbReference type="ARBA" id="ARBA00022692"/>
    </source>
</evidence>
<dbReference type="PANTHER" id="PTHR45638:SF24">
    <property type="entry name" value="CYCLIC NUCLEOTIDE-BINDING DOMAIN PROTEIN (AFU_ORTHOLOGUE AFUA_2G03170)"/>
    <property type="match status" value="1"/>
</dbReference>
<dbReference type="AlphaFoldDB" id="A0A8H7N806"/>
<evidence type="ECO:0000256" key="9">
    <source>
        <dbReference type="SAM" id="MobiDB-lite"/>
    </source>
</evidence>
<dbReference type="FunFam" id="2.60.120.10:FF:000057">
    <property type="entry name" value="Cyclic nucleotide-binding domain protein"/>
    <property type="match status" value="1"/>
</dbReference>
<evidence type="ECO:0000256" key="5">
    <source>
        <dbReference type="ARBA" id="ARBA00023065"/>
    </source>
</evidence>
<evidence type="ECO:0000256" key="7">
    <source>
        <dbReference type="ARBA" id="ARBA00023286"/>
    </source>
</evidence>
<dbReference type="PRINTS" id="PR00103">
    <property type="entry name" value="CAMPKINASE"/>
</dbReference>
<evidence type="ECO:0000256" key="2">
    <source>
        <dbReference type="ARBA" id="ARBA00022448"/>
    </source>
</evidence>
<keyword evidence="4" id="KW-1133">Transmembrane helix</keyword>
<dbReference type="Proteomes" id="UP000616885">
    <property type="component" value="Unassembled WGS sequence"/>
</dbReference>
<dbReference type="SMART" id="SM00100">
    <property type="entry name" value="cNMP"/>
    <property type="match status" value="1"/>
</dbReference>